<keyword evidence="1" id="KW-1133">Transmembrane helix</keyword>
<gene>
    <name evidence="3" type="ORF">PYW07_006226</name>
</gene>
<proteinExistence type="predicted"/>
<evidence type="ECO:0000313" key="4">
    <source>
        <dbReference type="Proteomes" id="UP001231518"/>
    </source>
</evidence>
<dbReference type="EMBL" id="JARGEI010000007">
    <property type="protein sequence ID" value="KAJ8728530.1"/>
    <property type="molecule type" value="Genomic_DNA"/>
</dbReference>
<feature type="domain" description="DUF8040" evidence="2">
    <location>
        <begin position="55"/>
        <end position="134"/>
    </location>
</feature>
<keyword evidence="1" id="KW-0812">Transmembrane</keyword>
<accession>A0AAD7YUB5</accession>
<name>A0AAD7YUB5_MYTSE</name>
<dbReference type="AlphaFoldDB" id="A0AAD7YUB5"/>
<feature type="transmembrane region" description="Helical" evidence="1">
    <location>
        <begin position="6"/>
        <end position="24"/>
    </location>
</feature>
<protein>
    <recommendedName>
        <fullName evidence="2">DUF8040 domain-containing protein</fullName>
    </recommendedName>
</protein>
<dbReference type="Pfam" id="PF26138">
    <property type="entry name" value="DUF8040"/>
    <property type="match status" value="1"/>
</dbReference>
<evidence type="ECO:0000313" key="3">
    <source>
        <dbReference type="EMBL" id="KAJ8728530.1"/>
    </source>
</evidence>
<comment type="caution">
    <text evidence="3">The sequence shown here is derived from an EMBL/GenBank/DDBJ whole genome shotgun (WGS) entry which is preliminary data.</text>
</comment>
<reference evidence="3" key="1">
    <citation type="submission" date="2023-03" db="EMBL/GenBank/DDBJ databases">
        <title>Chromosome-level genomes of two armyworms, Mythimna separata and Mythimna loreyi, provide insights into the biosynthesis and reception of sex pheromones.</title>
        <authorList>
            <person name="Zhao H."/>
        </authorList>
    </citation>
    <scope>NUCLEOTIDE SEQUENCE</scope>
    <source>
        <strain evidence="3">BeijingLab</strain>
        <tissue evidence="3">Pupa</tissue>
    </source>
</reference>
<evidence type="ECO:0000259" key="2">
    <source>
        <dbReference type="Pfam" id="PF26138"/>
    </source>
</evidence>
<keyword evidence="4" id="KW-1185">Reference proteome</keyword>
<dbReference type="InterPro" id="IPR058353">
    <property type="entry name" value="DUF8040"/>
</dbReference>
<evidence type="ECO:0000256" key="1">
    <source>
        <dbReference type="SAM" id="Phobius"/>
    </source>
</evidence>
<sequence>MDRDDQLRALMIVSASLLIVNHVIKRRRHRRWWRTELYSQRAGAKLMADMRLTGQFQNFLRMSPTTFEDLLRLVGPRIFRNRTQLRAPISIQDRLAITLRFLASGDSYTSLQYTFRVSKQAISGIITEVCSAIIEELKDYIKVNFILNKSIKEQYYHIKSLKSS</sequence>
<organism evidence="3 4">
    <name type="scientific">Mythimna separata</name>
    <name type="common">Oriental armyworm</name>
    <name type="synonym">Pseudaletia separata</name>
    <dbReference type="NCBI Taxonomy" id="271217"/>
    <lineage>
        <taxon>Eukaryota</taxon>
        <taxon>Metazoa</taxon>
        <taxon>Ecdysozoa</taxon>
        <taxon>Arthropoda</taxon>
        <taxon>Hexapoda</taxon>
        <taxon>Insecta</taxon>
        <taxon>Pterygota</taxon>
        <taxon>Neoptera</taxon>
        <taxon>Endopterygota</taxon>
        <taxon>Lepidoptera</taxon>
        <taxon>Glossata</taxon>
        <taxon>Ditrysia</taxon>
        <taxon>Noctuoidea</taxon>
        <taxon>Noctuidae</taxon>
        <taxon>Noctuinae</taxon>
        <taxon>Hadenini</taxon>
        <taxon>Mythimna</taxon>
    </lineage>
</organism>
<dbReference type="Proteomes" id="UP001231518">
    <property type="component" value="Chromosome 19"/>
</dbReference>
<keyword evidence="1" id="KW-0472">Membrane</keyword>